<dbReference type="EMBL" id="JBHUFZ010000011">
    <property type="protein sequence ID" value="MFD1889558.1"/>
    <property type="molecule type" value="Genomic_DNA"/>
</dbReference>
<protein>
    <submittedName>
        <fullName evidence="3">Cytochrome P450</fullName>
    </submittedName>
</protein>
<dbReference type="SUPFAM" id="SSF48264">
    <property type="entry name" value="Cytochrome P450"/>
    <property type="match status" value="1"/>
</dbReference>
<keyword evidence="2" id="KW-0479">Metal-binding</keyword>
<dbReference type="PANTHER" id="PTHR46696">
    <property type="entry name" value="P450, PUTATIVE (EUROFUNG)-RELATED"/>
    <property type="match status" value="1"/>
</dbReference>
<dbReference type="RefSeq" id="WP_343872592.1">
    <property type="nucleotide sequence ID" value="NZ_BAAAIX010000009.1"/>
</dbReference>
<sequence length="411" mass="45193">MSSCPVDRRKTNYPGESRAHGIELVDGTWQVRSMEAVRQVLRSRATTQAGFNAESVTMRGLRKPILFADGEGHRSQRSAIARYFAPKTVDSRYHGVMERSADELVAGLVQRGEVDLSQLSLHYSVVVAGEVVGLTSSDTAAMARRLERFFDIPVVPADAKGTASRFDTIAMATRSHATMAAFFLKDVRPAIRARRNPAPGTERPADVISHLVDAGYKDPEILIECITYGAAGMVTTREYISMATWHLLGDEPLRRRYLAADKAERYTILHEILRLEPIVGHLYRRTTEPVEVELDGTTHHIPAGALLDLFIRNANTDPEVVGEAAYDLCPGRELPPRVGEEVMSFGDGPHKCPGNALAIQEADVLLTRLLALPVRLTTTPVLGWDELIRGYSVRSIHLALDREEAPAGSPG</sequence>
<keyword evidence="2" id="KW-0408">Iron</keyword>
<accession>A0ABW4RTA0</accession>
<dbReference type="PANTHER" id="PTHR46696:SF1">
    <property type="entry name" value="CYTOCHROME P450 YJIB-RELATED"/>
    <property type="match status" value="1"/>
</dbReference>
<gene>
    <name evidence="3" type="ORF">ACFSCS_05050</name>
</gene>
<evidence type="ECO:0000256" key="2">
    <source>
        <dbReference type="RuleBase" id="RU000461"/>
    </source>
</evidence>
<dbReference type="InterPro" id="IPR001128">
    <property type="entry name" value="Cyt_P450"/>
</dbReference>
<organism evidence="3 4">
    <name type="scientific">Luteococcus peritonei</name>
    <dbReference type="NCBI Taxonomy" id="88874"/>
    <lineage>
        <taxon>Bacteria</taxon>
        <taxon>Bacillati</taxon>
        <taxon>Actinomycetota</taxon>
        <taxon>Actinomycetes</taxon>
        <taxon>Propionibacteriales</taxon>
        <taxon>Propionibacteriaceae</taxon>
        <taxon>Luteococcus</taxon>
    </lineage>
</organism>
<dbReference type="Proteomes" id="UP001597326">
    <property type="component" value="Unassembled WGS sequence"/>
</dbReference>
<dbReference type="CDD" id="cd00302">
    <property type="entry name" value="cytochrome_P450"/>
    <property type="match status" value="1"/>
</dbReference>
<dbReference type="InterPro" id="IPR036396">
    <property type="entry name" value="Cyt_P450_sf"/>
</dbReference>
<proteinExistence type="inferred from homology"/>
<comment type="caution">
    <text evidence="3">The sequence shown here is derived from an EMBL/GenBank/DDBJ whole genome shotgun (WGS) entry which is preliminary data.</text>
</comment>
<dbReference type="InterPro" id="IPR017972">
    <property type="entry name" value="Cyt_P450_CS"/>
</dbReference>
<keyword evidence="2" id="KW-0349">Heme</keyword>
<comment type="similarity">
    <text evidence="1 2">Belongs to the cytochrome P450 family.</text>
</comment>
<evidence type="ECO:0000256" key="1">
    <source>
        <dbReference type="ARBA" id="ARBA00010617"/>
    </source>
</evidence>
<evidence type="ECO:0000313" key="4">
    <source>
        <dbReference type="Proteomes" id="UP001597326"/>
    </source>
</evidence>
<reference evidence="4" key="1">
    <citation type="journal article" date="2019" name="Int. J. Syst. Evol. Microbiol.">
        <title>The Global Catalogue of Microorganisms (GCM) 10K type strain sequencing project: providing services to taxonomists for standard genome sequencing and annotation.</title>
        <authorList>
            <consortium name="The Broad Institute Genomics Platform"/>
            <consortium name="The Broad Institute Genome Sequencing Center for Infectious Disease"/>
            <person name="Wu L."/>
            <person name="Ma J."/>
        </authorList>
    </citation>
    <scope>NUCLEOTIDE SEQUENCE [LARGE SCALE GENOMIC DNA]</scope>
    <source>
        <strain evidence="4">CAIM 431</strain>
    </source>
</reference>
<keyword evidence="4" id="KW-1185">Reference proteome</keyword>
<dbReference type="Gene3D" id="1.10.630.10">
    <property type="entry name" value="Cytochrome P450"/>
    <property type="match status" value="1"/>
</dbReference>
<dbReference type="PRINTS" id="PR00385">
    <property type="entry name" value="P450"/>
</dbReference>
<dbReference type="PROSITE" id="PS00086">
    <property type="entry name" value="CYTOCHROME_P450"/>
    <property type="match status" value="1"/>
</dbReference>
<name>A0ABW4RTA0_9ACTN</name>
<keyword evidence="2" id="KW-0560">Oxidoreductase</keyword>
<dbReference type="Pfam" id="PF00067">
    <property type="entry name" value="p450"/>
    <property type="match status" value="1"/>
</dbReference>
<keyword evidence="2" id="KW-0503">Monooxygenase</keyword>
<evidence type="ECO:0000313" key="3">
    <source>
        <dbReference type="EMBL" id="MFD1889558.1"/>
    </source>
</evidence>